<name>A0A5C3PI85_9APHY</name>
<dbReference type="Proteomes" id="UP000308197">
    <property type="component" value="Unassembled WGS sequence"/>
</dbReference>
<proteinExistence type="predicted"/>
<dbReference type="AlphaFoldDB" id="A0A5C3PI85"/>
<evidence type="ECO:0000313" key="2">
    <source>
        <dbReference type="Proteomes" id="UP000308197"/>
    </source>
</evidence>
<protein>
    <submittedName>
        <fullName evidence="1">Uncharacterized protein</fullName>
    </submittedName>
</protein>
<dbReference type="EMBL" id="ML211092">
    <property type="protein sequence ID" value="TFK88991.1"/>
    <property type="molecule type" value="Genomic_DNA"/>
</dbReference>
<dbReference type="InParanoid" id="A0A5C3PI85"/>
<evidence type="ECO:0000313" key="1">
    <source>
        <dbReference type="EMBL" id="TFK88991.1"/>
    </source>
</evidence>
<sequence length="403" mass="43978">MASPPVLVRCNSVIEAVKTAKAHPKLLSSEFLPFLSLAQQEEEIQSPTTGPALSDAPTPSFQLNSASHTFTVVALALVSQSEAKHHWNGISDDSPELLYRSDLDSNPCPHPQPGDRWFQLPVKTAYGVSGTSLNKVWHEVAPLIIALFKQRGVSYPVLKSARFLIVDEGDQKILGPVVVWVALHPGRHTVSDARDVSPDVLRILAEHGVKLSGTKDFFATADAQFHDIARRSIGWVDRAPKIAIDVNSSGFSRDIGTFELDPSKFSANFKGNVVDLGNKIDLHELNRMFWPNDSNATGMKLPSNRQLRIRGVDGCGTDLTVGRYSELEAYLGSESGEESVEVVIYNYSKTSGSFSGKGDSGSLIFTGDGRMLAVLHSGMPRGLSNHVTYGTPAWWVVDMLKLR</sequence>
<accession>A0A5C3PI85</accession>
<keyword evidence="2" id="KW-1185">Reference proteome</keyword>
<organism evidence="1 2">
    <name type="scientific">Polyporus arcularius HHB13444</name>
    <dbReference type="NCBI Taxonomy" id="1314778"/>
    <lineage>
        <taxon>Eukaryota</taxon>
        <taxon>Fungi</taxon>
        <taxon>Dikarya</taxon>
        <taxon>Basidiomycota</taxon>
        <taxon>Agaricomycotina</taxon>
        <taxon>Agaricomycetes</taxon>
        <taxon>Polyporales</taxon>
        <taxon>Polyporaceae</taxon>
        <taxon>Polyporus</taxon>
    </lineage>
</organism>
<reference evidence="1 2" key="1">
    <citation type="journal article" date="2019" name="Nat. Ecol. Evol.">
        <title>Megaphylogeny resolves global patterns of mushroom evolution.</title>
        <authorList>
            <person name="Varga T."/>
            <person name="Krizsan K."/>
            <person name="Foldi C."/>
            <person name="Dima B."/>
            <person name="Sanchez-Garcia M."/>
            <person name="Sanchez-Ramirez S."/>
            <person name="Szollosi G.J."/>
            <person name="Szarkandi J.G."/>
            <person name="Papp V."/>
            <person name="Albert L."/>
            <person name="Andreopoulos W."/>
            <person name="Angelini C."/>
            <person name="Antonin V."/>
            <person name="Barry K.W."/>
            <person name="Bougher N.L."/>
            <person name="Buchanan P."/>
            <person name="Buyck B."/>
            <person name="Bense V."/>
            <person name="Catcheside P."/>
            <person name="Chovatia M."/>
            <person name="Cooper J."/>
            <person name="Damon W."/>
            <person name="Desjardin D."/>
            <person name="Finy P."/>
            <person name="Geml J."/>
            <person name="Haridas S."/>
            <person name="Hughes K."/>
            <person name="Justo A."/>
            <person name="Karasinski D."/>
            <person name="Kautmanova I."/>
            <person name="Kiss B."/>
            <person name="Kocsube S."/>
            <person name="Kotiranta H."/>
            <person name="LaButti K.M."/>
            <person name="Lechner B.E."/>
            <person name="Liimatainen K."/>
            <person name="Lipzen A."/>
            <person name="Lukacs Z."/>
            <person name="Mihaltcheva S."/>
            <person name="Morgado L.N."/>
            <person name="Niskanen T."/>
            <person name="Noordeloos M.E."/>
            <person name="Ohm R.A."/>
            <person name="Ortiz-Santana B."/>
            <person name="Ovrebo C."/>
            <person name="Racz N."/>
            <person name="Riley R."/>
            <person name="Savchenko A."/>
            <person name="Shiryaev A."/>
            <person name="Soop K."/>
            <person name="Spirin V."/>
            <person name="Szebenyi C."/>
            <person name="Tomsovsky M."/>
            <person name="Tulloss R.E."/>
            <person name="Uehling J."/>
            <person name="Grigoriev I.V."/>
            <person name="Vagvolgyi C."/>
            <person name="Papp T."/>
            <person name="Martin F.M."/>
            <person name="Miettinen O."/>
            <person name="Hibbett D.S."/>
            <person name="Nagy L.G."/>
        </authorList>
    </citation>
    <scope>NUCLEOTIDE SEQUENCE [LARGE SCALE GENOMIC DNA]</scope>
    <source>
        <strain evidence="1 2">HHB13444</strain>
    </source>
</reference>
<gene>
    <name evidence="1" type="ORF">K466DRAFT_612128</name>
</gene>